<evidence type="ECO:0000313" key="2">
    <source>
        <dbReference type="EMBL" id="TLP73746.1"/>
    </source>
</evidence>
<reference evidence="3" key="2">
    <citation type="submission" date="2019-06" db="EMBL/GenBank/DDBJ databases">
        <title>AzeR, a transcriptional regulator that responds to azelaic acid in Pseudomonas nitroreducens.</title>
        <authorList>
            <person name="Bez C."/>
            <person name="Javvadi S.G."/>
            <person name="Bertani I."/>
            <person name="Devescovi G."/>
            <person name="Studholme D.J."/>
            <person name="Geller A."/>
            <person name="Levy A."/>
            <person name="Venturi V."/>
        </authorList>
    </citation>
    <scope>NUCLEOTIDE SEQUENCE [LARGE SCALE GENOMIC DNA]</scope>
    <source>
        <strain evidence="3">DSM 9128</strain>
    </source>
</reference>
<dbReference type="Pfam" id="PF16868">
    <property type="entry name" value="NMT1_3"/>
    <property type="match status" value="1"/>
</dbReference>
<sequence length="427" mass="46700">MNSPHQHFNLAACLRAIAGAPGVLTIAVAVALYSVIGFPGKTIVIATGPADGYFHTTALAYQAYLQSRGFKVRLREQKDTLSLVDVVNAPKSGVDIGFIAQEVDPEKYPNTRALGVITYKPVLIFYRASIGPITSPSDLKGLKVAANPPGSGTRQMAESLLAMYGVTPQNTHFHPYNLNATVKALIAGEVDAGFLLQPIDQAVVTTLADTPGIKLLDLQYSAAIAQRLAERRVLKVMTVPKGYFDLRNGMPKKDMQTPAEAVTVVVKKGMDPGILHHVLLAMKQVHGGSAASATGDAYPSVKGTQIPLHEVAESYYNSGLPFLYKYLPFQLANALFNIFLFILPLSIVGPALTFLGVPKPIWFLQELRCQLWLIEMRHMLKVLSSTGELTPRQMNRLKRICVNVARQKRAVERCREILGRFPETLIN</sequence>
<evidence type="ECO:0008006" key="4">
    <source>
        <dbReference type="Google" id="ProtNLM"/>
    </source>
</evidence>
<feature type="transmembrane region" description="Helical" evidence="1">
    <location>
        <begin position="12"/>
        <end position="36"/>
    </location>
</feature>
<feature type="transmembrane region" description="Helical" evidence="1">
    <location>
        <begin position="334"/>
        <end position="357"/>
    </location>
</feature>
<dbReference type="Gene3D" id="3.40.190.10">
    <property type="entry name" value="Periplasmic binding protein-like II"/>
    <property type="match status" value="2"/>
</dbReference>
<dbReference type="InterPro" id="IPR011852">
    <property type="entry name" value="TRAP_TAXI"/>
</dbReference>
<accession>A0A5R9A7H3</accession>
<evidence type="ECO:0000313" key="3">
    <source>
        <dbReference type="Proteomes" id="UP000307510"/>
    </source>
</evidence>
<dbReference type="PANTHER" id="PTHR42941:SF1">
    <property type="entry name" value="SLL1037 PROTEIN"/>
    <property type="match status" value="1"/>
</dbReference>
<dbReference type="SUPFAM" id="SSF53850">
    <property type="entry name" value="Periplasmic binding protein-like II"/>
    <property type="match status" value="1"/>
</dbReference>
<proteinExistence type="predicted"/>
<dbReference type="AlphaFoldDB" id="A0A5R9A7H3"/>
<reference evidence="2 3" key="1">
    <citation type="submission" date="2019-05" db="EMBL/GenBank/DDBJ databases">
        <authorList>
            <person name="Moore K."/>
            <person name="O'Neill P."/>
            <person name="Farbos A."/>
            <person name="Studholme D.J."/>
        </authorList>
    </citation>
    <scope>NUCLEOTIDE SEQUENCE [LARGE SCALE GENOMIC DNA]</scope>
    <source>
        <strain evidence="2 3">DSM 9128</strain>
    </source>
</reference>
<keyword evidence="1" id="KW-0812">Transmembrane</keyword>
<name>A0A5R9A7H3_PSENT</name>
<keyword evidence="1" id="KW-1133">Transmembrane helix</keyword>
<evidence type="ECO:0000256" key="1">
    <source>
        <dbReference type="SAM" id="Phobius"/>
    </source>
</evidence>
<dbReference type="PANTHER" id="PTHR42941">
    <property type="entry name" value="SLL1037 PROTEIN"/>
    <property type="match status" value="1"/>
</dbReference>
<organism evidence="2 3">
    <name type="scientific">Pseudomonas nitroreducens</name>
    <dbReference type="NCBI Taxonomy" id="46680"/>
    <lineage>
        <taxon>Bacteria</taxon>
        <taxon>Pseudomonadati</taxon>
        <taxon>Pseudomonadota</taxon>
        <taxon>Gammaproteobacteria</taxon>
        <taxon>Pseudomonadales</taxon>
        <taxon>Pseudomonadaceae</taxon>
        <taxon>Pseudomonas</taxon>
    </lineage>
</organism>
<dbReference type="Proteomes" id="UP000307510">
    <property type="component" value="Unassembled WGS sequence"/>
</dbReference>
<protein>
    <recommendedName>
        <fullName evidence="4">C4-dicarboxylate ABC transporter substrate-binding protein</fullName>
    </recommendedName>
</protein>
<gene>
    <name evidence="2" type="ORF">FEA48_16065</name>
</gene>
<dbReference type="EMBL" id="VASG01000004">
    <property type="protein sequence ID" value="TLP73746.1"/>
    <property type="molecule type" value="Genomic_DNA"/>
</dbReference>
<comment type="caution">
    <text evidence="2">The sequence shown here is derived from an EMBL/GenBank/DDBJ whole genome shotgun (WGS) entry which is preliminary data.</text>
</comment>
<dbReference type="RefSeq" id="WP_138214714.1">
    <property type="nucleotide sequence ID" value="NZ_VASG01000004.1"/>
</dbReference>
<keyword evidence="1" id="KW-0472">Membrane</keyword>